<keyword evidence="2" id="KW-1133">Transmembrane helix</keyword>
<evidence type="ECO:0000256" key="2">
    <source>
        <dbReference type="SAM" id="Phobius"/>
    </source>
</evidence>
<evidence type="ECO:0000313" key="3">
    <source>
        <dbReference type="EMBL" id="KAG1906063.1"/>
    </source>
</evidence>
<name>A0AAD4EJC4_9AGAM</name>
<evidence type="ECO:0000313" key="4">
    <source>
        <dbReference type="Proteomes" id="UP001195769"/>
    </source>
</evidence>
<organism evidence="3 4">
    <name type="scientific">Suillus fuscotomentosus</name>
    <dbReference type="NCBI Taxonomy" id="1912939"/>
    <lineage>
        <taxon>Eukaryota</taxon>
        <taxon>Fungi</taxon>
        <taxon>Dikarya</taxon>
        <taxon>Basidiomycota</taxon>
        <taxon>Agaricomycotina</taxon>
        <taxon>Agaricomycetes</taxon>
        <taxon>Agaricomycetidae</taxon>
        <taxon>Boletales</taxon>
        <taxon>Suillineae</taxon>
        <taxon>Suillaceae</taxon>
        <taxon>Suillus</taxon>
    </lineage>
</organism>
<keyword evidence="2" id="KW-0472">Membrane</keyword>
<keyword evidence="4" id="KW-1185">Reference proteome</keyword>
<evidence type="ECO:0000256" key="1">
    <source>
        <dbReference type="SAM" id="MobiDB-lite"/>
    </source>
</evidence>
<feature type="region of interest" description="Disordered" evidence="1">
    <location>
        <begin position="150"/>
        <end position="207"/>
    </location>
</feature>
<dbReference type="EMBL" id="JABBWK010000005">
    <property type="protein sequence ID" value="KAG1906063.1"/>
    <property type="molecule type" value="Genomic_DNA"/>
</dbReference>
<dbReference type="AlphaFoldDB" id="A0AAD4EJC4"/>
<comment type="caution">
    <text evidence="3">The sequence shown here is derived from an EMBL/GenBank/DDBJ whole genome shotgun (WGS) entry which is preliminary data.</text>
</comment>
<feature type="transmembrane region" description="Helical" evidence="2">
    <location>
        <begin position="64"/>
        <end position="84"/>
    </location>
</feature>
<feature type="transmembrane region" description="Helical" evidence="2">
    <location>
        <begin position="126"/>
        <end position="148"/>
    </location>
</feature>
<keyword evidence="2" id="KW-0812">Transmembrane</keyword>
<dbReference type="GeneID" id="64664070"/>
<sequence>MSSKIMHVTITSASNFTLEFSDNLKSCDQRKWLKLICHCLRRTEIYMQVPFNPSFTATTTTSRLSIFIPPICGGPSLAFSLWYLLGRSWWFLPGHLWWFLPGLSSWFLPGHSWWPFLSSWFLPGRSWWSVLPSWFLPLAVHGGPFLSFPREEPPRMAREEPPRTARQEPPRTAKEVPQGKGQRGTTTNGRNEDAESRGGGSSGERRIERNLHVNFRPAQTMTNQFQPLALVT</sequence>
<protein>
    <submittedName>
        <fullName evidence="3">Uncharacterized protein</fullName>
    </submittedName>
</protein>
<feature type="compositionally biased region" description="Basic and acidic residues" evidence="1">
    <location>
        <begin position="150"/>
        <end position="174"/>
    </location>
</feature>
<dbReference type="Proteomes" id="UP001195769">
    <property type="component" value="Unassembled WGS sequence"/>
</dbReference>
<accession>A0AAD4EJC4</accession>
<gene>
    <name evidence="3" type="ORF">F5891DRAFT_1244043</name>
</gene>
<reference evidence="3" key="1">
    <citation type="journal article" date="2020" name="New Phytol.">
        <title>Comparative genomics reveals dynamic genome evolution in host specialist ectomycorrhizal fungi.</title>
        <authorList>
            <person name="Lofgren L.A."/>
            <person name="Nguyen N.H."/>
            <person name="Vilgalys R."/>
            <person name="Ruytinx J."/>
            <person name="Liao H.L."/>
            <person name="Branco S."/>
            <person name="Kuo A."/>
            <person name="LaButti K."/>
            <person name="Lipzen A."/>
            <person name="Andreopoulos W."/>
            <person name="Pangilinan J."/>
            <person name="Riley R."/>
            <person name="Hundley H."/>
            <person name="Na H."/>
            <person name="Barry K."/>
            <person name="Grigoriev I.V."/>
            <person name="Stajich J.E."/>
            <person name="Kennedy P.G."/>
        </authorList>
    </citation>
    <scope>NUCLEOTIDE SEQUENCE</scope>
    <source>
        <strain evidence="3">FC203</strain>
    </source>
</reference>
<dbReference type="RefSeq" id="XP_041231638.1">
    <property type="nucleotide sequence ID" value="XM_041369772.1"/>
</dbReference>
<proteinExistence type="predicted"/>